<evidence type="ECO:0000313" key="16">
    <source>
        <dbReference type="EMBL" id="KAK9155384.1"/>
    </source>
</evidence>
<evidence type="ECO:0000256" key="3">
    <source>
        <dbReference type="ARBA" id="ARBA00022692"/>
    </source>
</evidence>
<dbReference type="FunFam" id="1.20.120.1770:FF:000007">
    <property type="entry name" value="Cytochrome b561 and DOMON domain-containing protein"/>
    <property type="match status" value="1"/>
</dbReference>
<keyword evidence="8 12" id="KW-0472">Membrane</keyword>
<dbReference type="PROSITE" id="PS50836">
    <property type="entry name" value="DOMON"/>
    <property type="match status" value="1"/>
</dbReference>
<keyword evidence="6" id="KW-0249">Electron transport</keyword>
<dbReference type="InterPro" id="IPR005018">
    <property type="entry name" value="DOMON_domain"/>
</dbReference>
<dbReference type="SMART" id="SM00665">
    <property type="entry name" value="B561"/>
    <property type="match status" value="1"/>
</dbReference>
<organism evidence="16 17">
    <name type="scientific">Stephania japonica</name>
    <dbReference type="NCBI Taxonomy" id="461633"/>
    <lineage>
        <taxon>Eukaryota</taxon>
        <taxon>Viridiplantae</taxon>
        <taxon>Streptophyta</taxon>
        <taxon>Embryophyta</taxon>
        <taxon>Tracheophyta</taxon>
        <taxon>Spermatophyta</taxon>
        <taxon>Magnoliopsida</taxon>
        <taxon>Ranunculales</taxon>
        <taxon>Menispermaceae</taxon>
        <taxon>Menispermoideae</taxon>
        <taxon>Cissampelideae</taxon>
        <taxon>Stephania</taxon>
    </lineage>
</organism>
<evidence type="ECO:0000256" key="11">
    <source>
        <dbReference type="SAM" id="MobiDB-lite"/>
    </source>
</evidence>
<feature type="binding site" description="axial binding residue" evidence="10">
    <location>
        <position position="208"/>
    </location>
    <ligand>
        <name>heme b</name>
        <dbReference type="ChEBI" id="CHEBI:60344"/>
        <label>1</label>
    </ligand>
    <ligandPart>
        <name>Fe</name>
        <dbReference type="ChEBI" id="CHEBI:18248"/>
    </ligandPart>
</feature>
<protein>
    <recommendedName>
        <fullName evidence="18">Cytochrome b561 and DOMON domain-containing protein</fullName>
    </recommendedName>
</protein>
<evidence type="ECO:0000259" key="14">
    <source>
        <dbReference type="PROSITE" id="PS50836"/>
    </source>
</evidence>
<keyword evidence="2" id="KW-0813">Transport</keyword>
<comment type="function">
    <text evidence="9">May act as a catecholamine-responsive trans-membrane electron transporter.</text>
</comment>
<sequence>MYAFLRPTLLFCFLLALFVPISAQTCNNYKFSNNKVFDACTDLPVLDSFLHWNYDSSTRTVDVAYRHSNVDSRRWVAWAINPTGKGMVGSQALIAFQQTNGFMKAYTSPVGSYRTNLEQGNLSFPVQNLEAEFLNNEIVIFATLGLPENLTTVTQVWQEGPLDGDTPQMHRMAAANRQSIGTVDFQTKKIGKTPSGAADPRLKRKYVHGVLNAVSWGIMMPLGAIIARHMKVIRSAPLWFYLHIACQTSGYAIGVAGWATGMKLGSSSPARNNPHRNIGITLFTLATLQVFALFLRPKPDHKYRFYWNIYHHATGYSVIILSIINVFKGINILQPDRKWKMAYIGVIAALGALAVVLEALTWTIVIKRKQAEKNSQHDMNEVNGENGDPMAQASTFCSPRMASGCHSCNLGSLHMDACVKEEERKSHHGVNGMNGGNGYDGRTWSSSHQRGTKRVMLST</sequence>
<name>A0AAP0KQ15_9MAGN</name>
<evidence type="ECO:0000256" key="2">
    <source>
        <dbReference type="ARBA" id="ARBA00022448"/>
    </source>
</evidence>
<dbReference type="CDD" id="cd09629">
    <property type="entry name" value="DOMON_CIL1_like"/>
    <property type="match status" value="1"/>
</dbReference>
<accession>A0AAP0KQ15</accession>
<dbReference type="GO" id="GO:0016020">
    <property type="term" value="C:membrane"/>
    <property type="evidence" value="ECO:0007669"/>
    <property type="project" value="UniProtKB-SubCell"/>
</dbReference>
<feature type="transmembrane region" description="Helical" evidence="12">
    <location>
        <begin position="307"/>
        <end position="330"/>
    </location>
</feature>
<evidence type="ECO:0000256" key="7">
    <source>
        <dbReference type="ARBA" id="ARBA00022989"/>
    </source>
</evidence>
<evidence type="ECO:0000256" key="4">
    <source>
        <dbReference type="ARBA" id="ARBA00022723"/>
    </source>
</evidence>
<dbReference type="PANTHER" id="PTHR23130:SF212">
    <property type="entry name" value="AUXIN-RESPONSIVE FAMILY PROTEIN"/>
    <property type="match status" value="1"/>
</dbReference>
<feature type="transmembrane region" description="Helical" evidence="12">
    <location>
        <begin position="238"/>
        <end position="258"/>
    </location>
</feature>
<dbReference type="Proteomes" id="UP001417504">
    <property type="component" value="Unassembled WGS sequence"/>
</dbReference>
<feature type="domain" description="Cytochrome b561" evidence="15">
    <location>
        <begin position="174"/>
        <end position="366"/>
    </location>
</feature>
<evidence type="ECO:0000256" key="12">
    <source>
        <dbReference type="SAM" id="Phobius"/>
    </source>
</evidence>
<feature type="domain" description="DOMON" evidence="14">
    <location>
        <begin position="46"/>
        <end position="160"/>
    </location>
</feature>
<dbReference type="InterPro" id="IPR045265">
    <property type="entry name" value="AIR12_DOMON"/>
</dbReference>
<feature type="region of interest" description="Disordered" evidence="11">
    <location>
        <begin position="424"/>
        <end position="459"/>
    </location>
</feature>
<keyword evidence="17" id="KW-1185">Reference proteome</keyword>
<feature type="binding site" description="axial binding residue" evidence="10">
    <location>
        <position position="311"/>
    </location>
    <ligand>
        <name>heme b</name>
        <dbReference type="ChEBI" id="CHEBI:60344"/>
        <label>1</label>
    </ligand>
    <ligandPart>
        <name>Fe</name>
        <dbReference type="ChEBI" id="CHEBI:18248"/>
    </ligandPart>
</feature>
<evidence type="ECO:0000256" key="13">
    <source>
        <dbReference type="SAM" id="SignalP"/>
    </source>
</evidence>
<feature type="transmembrane region" description="Helical" evidence="12">
    <location>
        <begin position="206"/>
        <end position="226"/>
    </location>
</feature>
<dbReference type="InterPro" id="IPR006593">
    <property type="entry name" value="Cyt_b561/ferric_Rdtase_TM"/>
</dbReference>
<dbReference type="GO" id="GO:0046872">
    <property type="term" value="F:metal ion binding"/>
    <property type="evidence" value="ECO:0007669"/>
    <property type="project" value="UniProtKB-KW"/>
</dbReference>
<dbReference type="PROSITE" id="PS50939">
    <property type="entry name" value="CYTOCHROME_B561"/>
    <property type="match status" value="1"/>
</dbReference>
<dbReference type="Pfam" id="PF03188">
    <property type="entry name" value="Cytochrom_B561"/>
    <property type="match status" value="1"/>
</dbReference>
<reference evidence="16 17" key="1">
    <citation type="submission" date="2024-01" db="EMBL/GenBank/DDBJ databases">
        <title>Genome assemblies of Stephania.</title>
        <authorList>
            <person name="Yang L."/>
        </authorList>
    </citation>
    <scope>NUCLEOTIDE SEQUENCE [LARGE SCALE GENOMIC DNA]</scope>
    <source>
        <strain evidence="16">QJT</strain>
        <tissue evidence="16">Leaf</tissue>
    </source>
</reference>
<dbReference type="AlphaFoldDB" id="A0AAP0KQ15"/>
<dbReference type="InterPro" id="IPR017214">
    <property type="entry name" value="UCP037471"/>
</dbReference>
<keyword evidence="4 10" id="KW-0479">Metal-binding</keyword>
<keyword evidence="10" id="KW-0408">Iron</keyword>
<proteinExistence type="predicted"/>
<gene>
    <name evidence="16" type="ORF">Sjap_002864</name>
</gene>
<feature type="signal peptide" evidence="13">
    <location>
        <begin position="1"/>
        <end position="23"/>
    </location>
</feature>
<dbReference type="Pfam" id="PF04526">
    <property type="entry name" value="DUF568"/>
    <property type="match status" value="1"/>
</dbReference>
<evidence type="ECO:0008006" key="18">
    <source>
        <dbReference type="Google" id="ProtNLM"/>
    </source>
</evidence>
<keyword evidence="5 13" id="KW-0732">Signal</keyword>
<evidence type="ECO:0000256" key="1">
    <source>
        <dbReference type="ARBA" id="ARBA00004141"/>
    </source>
</evidence>
<dbReference type="Gene3D" id="1.20.120.1770">
    <property type="match status" value="1"/>
</dbReference>
<keyword evidence="3 12" id="KW-0812">Transmembrane</keyword>
<dbReference type="EMBL" id="JBBNAE010000001">
    <property type="protein sequence ID" value="KAK9155384.1"/>
    <property type="molecule type" value="Genomic_DNA"/>
</dbReference>
<dbReference type="PIRSF" id="PIRSF037471">
    <property type="entry name" value="UCP037471"/>
    <property type="match status" value="1"/>
</dbReference>
<evidence type="ECO:0000313" key="17">
    <source>
        <dbReference type="Proteomes" id="UP001417504"/>
    </source>
</evidence>
<evidence type="ECO:0000256" key="9">
    <source>
        <dbReference type="ARBA" id="ARBA00053871"/>
    </source>
</evidence>
<dbReference type="PANTHER" id="PTHR23130">
    <property type="entry name" value="CYTOCHROME B561 AND DOMON DOMAIN-CONTAINING PROTEIN"/>
    <property type="match status" value="1"/>
</dbReference>
<feature type="transmembrane region" description="Helical" evidence="12">
    <location>
        <begin position="342"/>
        <end position="365"/>
    </location>
</feature>
<evidence type="ECO:0000256" key="8">
    <source>
        <dbReference type="ARBA" id="ARBA00023136"/>
    </source>
</evidence>
<comment type="subcellular location">
    <subcellularLocation>
        <location evidence="1">Membrane</location>
        <topology evidence="1">Multi-pass membrane protein</topology>
    </subcellularLocation>
</comment>
<dbReference type="CDD" id="cd08760">
    <property type="entry name" value="Cyt_b561_FRRS1_like"/>
    <property type="match status" value="1"/>
</dbReference>
<evidence type="ECO:0000256" key="6">
    <source>
        <dbReference type="ARBA" id="ARBA00022982"/>
    </source>
</evidence>
<evidence type="ECO:0000259" key="15">
    <source>
        <dbReference type="PROSITE" id="PS50939"/>
    </source>
</evidence>
<evidence type="ECO:0000256" key="5">
    <source>
        <dbReference type="ARBA" id="ARBA00022729"/>
    </source>
</evidence>
<feature type="binding site" description="axial binding residue" evidence="10">
    <location>
        <position position="275"/>
    </location>
    <ligand>
        <name>heme b</name>
        <dbReference type="ChEBI" id="CHEBI:60344"/>
        <label>1</label>
    </ligand>
    <ligandPart>
        <name>Fe</name>
        <dbReference type="ChEBI" id="CHEBI:18248"/>
    </ligandPart>
</feature>
<evidence type="ECO:0000256" key="10">
    <source>
        <dbReference type="PIRSR" id="PIRSR037471-1"/>
    </source>
</evidence>
<keyword evidence="7 12" id="KW-1133">Transmembrane helix</keyword>
<feature type="transmembrane region" description="Helical" evidence="12">
    <location>
        <begin position="278"/>
        <end position="295"/>
    </location>
</feature>
<feature type="binding site" description="axial binding residue" evidence="10">
    <location>
        <position position="243"/>
    </location>
    <ligand>
        <name>heme b</name>
        <dbReference type="ChEBI" id="CHEBI:60344"/>
        <label>1</label>
    </ligand>
    <ligandPart>
        <name>Fe</name>
        <dbReference type="ChEBI" id="CHEBI:18248"/>
    </ligandPart>
</feature>
<feature type="chain" id="PRO_5042885709" description="Cytochrome b561 and DOMON domain-containing protein" evidence="13">
    <location>
        <begin position="24"/>
        <end position="459"/>
    </location>
</feature>
<comment type="caution">
    <text evidence="16">The sequence shown here is derived from an EMBL/GenBank/DDBJ whole genome shotgun (WGS) entry which is preliminary data.</text>
</comment>